<dbReference type="PANTHER" id="PTHR12064">
    <property type="entry name" value="METAL TRANSPORTER CNNM"/>
    <property type="match status" value="1"/>
</dbReference>
<feature type="domain" description="CNNM transmembrane" evidence="13">
    <location>
        <begin position="136"/>
        <end position="315"/>
    </location>
</feature>
<dbReference type="CDD" id="cd04590">
    <property type="entry name" value="CBS_pair_CorC_HlyC_assoc"/>
    <property type="match status" value="1"/>
</dbReference>
<evidence type="ECO:0000256" key="2">
    <source>
        <dbReference type="ARBA" id="ARBA00010484"/>
    </source>
</evidence>
<feature type="transmembrane region" description="Helical" evidence="11">
    <location>
        <begin position="225"/>
        <end position="248"/>
    </location>
</feature>
<feature type="domain" description="CBS" evidence="12">
    <location>
        <begin position="334"/>
        <end position="394"/>
    </location>
</feature>
<sequence length="721" mass="81659">MDYEDNITMVTTAISVPIENQRKQPSIIILQPQSSETDFDDEISVIHATKKTEIFIFGNADNTSILFTRTGGEKNFPCDRIDRTKAYDPKMVERGVYSIEVTLIEFNTKYYICLLQSTQWLHQGIDPNLTIRTETEPTPLEWKIILIVSLLMLSALFSGLTIGLMTLDTNDLQVLALKGNEDQRRHAQTILPVRRHGNYLLCSLLLGNVLINAILTIQLDEMFSGVVAVICSTALIVLIGEIIPQAICSRHGLVVGAKTIYFTYALMIVTFPIALPISVFLDCLLGKEVRHIYDREKLREYIQITRPYHKLAEDEVNIITGILALSKKTVGDVMTKLDDVYMVPSNAKLDSRLISDIRSHGFSRIPVYDKQKDNIVALLYAKDIILFTDDDTASVEKVVKATKHPLIFTTKEKRIKTVLDQLNSEKCHMALVKASDGKAIGLITMEDIHEEILQSEILDEKDVVIDNKKKDMKKGTQTDDDFATFLNVGEERSVDTRQVSPQLLYSLFKFLAIEVKPFTSQFISRNVLRRLVEQKVYCENKAIEAQTLYSAGTVTDFFIIILEGRANLFIGKEQLQFECSSLAYFATNVLEINKEQWKRIGKTSFEKLNAKQAFTKPTFIADFTLKVAKEDTCLYMKITRTMYLAAVKATIFEKQMVKKKRATTKEIDSILAKGLDPKAVLGKLWVKTHKLRPKNNNSPTQRKNISKASVVSKVSIKPTKK</sequence>
<dbReference type="OrthoDB" id="5353557at2759"/>
<comment type="subcellular location">
    <subcellularLocation>
        <location evidence="1">Basolateral cell membrane</location>
        <topology evidence="1">Multi-pass membrane protein</topology>
    </subcellularLocation>
</comment>
<comment type="caution">
    <text evidence="14">The sequence shown here is derived from an EMBL/GenBank/DDBJ whole genome shotgun (WGS) entry which is preliminary data.</text>
</comment>
<dbReference type="InterPro" id="IPR002550">
    <property type="entry name" value="CNNM"/>
</dbReference>
<dbReference type="PANTHER" id="PTHR12064:SF94">
    <property type="entry name" value="UNEXTENDED PROTEIN"/>
    <property type="match status" value="1"/>
</dbReference>
<evidence type="ECO:0000256" key="6">
    <source>
        <dbReference type="ARBA" id="ARBA00023122"/>
    </source>
</evidence>
<dbReference type="EMBL" id="NCKV01003905">
    <property type="protein sequence ID" value="RWS25255.1"/>
    <property type="molecule type" value="Genomic_DNA"/>
</dbReference>
<evidence type="ECO:0000256" key="5">
    <source>
        <dbReference type="ARBA" id="ARBA00022989"/>
    </source>
</evidence>
<evidence type="ECO:0000256" key="7">
    <source>
        <dbReference type="ARBA" id="ARBA00023136"/>
    </source>
</evidence>
<dbReference type="GO" id="GO:1905941">
    <property type="term" value="P:positive regulation of gonad development"/>
    <property type="evidence" value="ECO:0007669"/>
    <property type="project" value="UniProtKB-ARBA"/>
</dbReference>
<dbReference type="PROSITE" id="PS51846">
    <property type="entry name" value="CNNM"/>
    <property type="match status" value="1"/>
</dbReference>
<evidence type="ECO:0000256" key="11">
    <source>
        <dbReference type="SAM" id="Phobius"/>
    </source>
</evidence>
<dbReference type="GO" id="GO:0040018">
    <property type="term" value="P:positive regulation of multicellular organism growth"/>
    <property type="evidence" value="ECO:0007669"/>
    <property type="project" value="UniProtKB-ARBA"/>
</dbReference>
<keyword evidence="6 8" id="KW-0129">CBS domain</keyword>
<reference evidence="14 15" key="1">
    <citation type="journal article" date="2018" name="Gigascience">
        <title>Genomes of trombidid mites reveal novel predicted allergens and laterally-transferred genes associated with secondary metabolism.</title>
        <authorList>
            <person name="Dong X."/>
            <person name="Chaisiri K."/>
            <person name="Xia D."/>
            <person name="Armstrong S.D."/>
            <person name="Fang Y."/>
            <person name="Donnelly M.J."/>
            <person name="Kadowaki T."/>
            <person name="McGarry J.W."/>
            <person name="Darby A.C."/>
            <person name="Makepeace B.L."/>
        </authorList>
    </citation>
    <scope>NUCLEOTIDE SEQUENCE [LARGE SCALE GENOMIC DNA]</scope>
    <source>
        <strain evidence="14">UoL-UT</strain>
    </source>
</reference>
<evidence type="ECO:0000259" key="13">
    <source>
        <dbReference type="PROSITE" id="PS51846"/>
    </source>
</evidence>
<dbReference type="GO" id="GO:0022857">
    <property type="term" value="F:transmembrane transporter activity"/>
    <property type="evidence" value="ECO:0007669"/>
    <property type="project" value="TreeGrafter"/>
</dbReference>
<feature type="transmembrane region" description="Helical" evidence="11">
    <location>
        <begin position="199"/>
        <end position="219"/>
    </location>
</feature>
<dbReference type="GO" id="GO:0010960">
    <property type="term" value="P:magnesium ion homeostasis"/>
    <property type="evidence" value="ECO:0007669"/>
    <property type="project" value="InterPro"/>
</dbReference>
<gene>
    <name evidence="14" type="ORF">B4U80_00836</name>
</gene>
<feature type="domain" description="CBS" evidence="12">
    <location>
        <begin position="401"/>
        <end position="460"/>
    </location>
</feature>
<feature type="transmembrane region" description="Helical" evidence="11">
    <location>
        <begin position="144"/>
        <end position="167"/>
    </location>
</feature>
<dbReference type="GO" id="GO:0032026">
    <property type="term" value="P:response to magnesium ion"/>
    <property type="evidence" value="ECO:0007669"/>
    <property type="project" value="UniProtKB-ARBA"/>
</dbReference>
<dbReference type="PROSITE" id="PS51371">
    <property type="entry name" value="CBS"/>
    <property type="match status" value="2"/>
</dbReference>
<keyword evidence="3 9" id="KW-0812">Transmembrane</keyword>
<dbReference type="InterPro" id="IPR046342">
    <property type="entry name" value="CBS_dom_sf"/>
</dbReference>
<dbReference type="SUPFAM" id="SSF54631">
    <property type="entry name" value="CBS-domain pair"/>
    <property type="match status" value="1"/>
</dbReference>
<organism evidence="14 15">
    <name type="scientific">Leptotrombidium deliense</name>
    <dbReference type="NCBI Taxonomy" id="299467"/>
    <lineage>
        <taxon>Eukaryota</taxon>
        <taxon>Metazoa</taxon>
        <taxon>Ecdysozoa</taxon>
        <taxon>Arthropoda</taxon>
        <taxon>Chelicerata</taxon>
        <taxon>Arachnida</taxon>
        <taxon>Acari</taxon>
        <taxon>Acariformes</taxon>
        <taxon>Trombidiformes</taxon>
        <taxon>Prostigmata</taxon>
        <taxon>Anystina</taxon>
        <taxon>Parasitengona</taxon>
        <taxon>Trombiculoidea</taxon>
        <taxon>Trombiculidae</taxon>
        <taxon>Leptotrombidium</taxon>
    </lineage>
</organism>
<keyword evidence="4" id="KW-0677">Repeat</keyword>
<proteinExistence type="inferred from homology"/>
<evidence type="ECO:0000256" key="10">
    <source>
        <dbReference type="SAM" id="MobiDB-lite"/>
    </source>
</evidence>
<protein>
    <submittedName>
        <fullName evidence="14">Metal transporter CNNM4-like protein</fullName>
    </submittedName>
</protein>
<feature type="transmembrane region" description="Helical" evidence="11">
    <location>
        <begin position="260"/>
        <end position="281"/>
    </location>
</feature>
<keyword evidence="7 9" id="KW-0472">Membrane</keyword>
<feature type="region of interest" description="Disordered" evidence="10">
    <location>
        <begin position="691"/>
        <end position="721"/>
    </location>
</feature>
<dbReference type="VEuPathDB" id="VectorBase:LDEU006785"/>
<evidence type="ECO:0000259" key="12">
    <source>
        <dbReference type="PROSITE" id="PS51371"/>
    </source>
</evidence>
<dbReference type="Gene3D" id="3.10.580.10">
    <property type="entry name" value="CBS-domain"/>
    <property type="match status" value="1"/>
</dbReference>
<dbReference type="STRING" id="299467.A0A443SCU8"/>
<evidence type="ECO:0000256" key="3">
    <source>
        <dbReference type="ARBA" id="ARBA00022692"/>
    </source>
</evidence>
<dbReference type="GO" id="GO:0008340">
    <property type="term" value="P:determination of adult lifespan"/>
    <property type="evidence" value="ECO:0007669"/>
    <property type="project" value="UniProtKB-ARBA"/>
</dbReference>
<dbReference type="FunFam" id="3.10.580.10:FF:000006">
    <property type="entry name" value="DUF21 and CBS domain protein"/>
    <property type="match status" value="1"/>
</dbReference>
<dbReference type="Pfam" id="PF25562">
    <property type="entry name" value="CNBH_CNNM2_C"/>
    <property type="match status" value="1"/>
</dbReference>
<dbReference type="Proteomes" id="UP000288716">
    <property type="component" value="Unassembled WGS sequence"/>
</dbReference>
<dbReference type="InterPro" id="IPR044751">
    <property type="entry name" value="Ion_transp-like_CBS"/>
</dbReference>
<evidence type="ECO:0000313" key="15">
    <source>
        <dbReference type="Proteomes" id="UP000288716"/>
    </source>
</evidence>
<evidence type="ECO:0000256" key="1">
    <source>
        <dbReference type="ARBA" id="ARBA00004554"/>
    </source>
</evidence>
<accession>A0A443SCU8</accession>
<dbReference type="GO" id="GO:0015693">
    <property type="term" value="P:magnesium ion transport"/>
    <property type="evidence" value="ECO:0007669"/>
    <property type="project" value="UniProtKB-ARBA"/>
</dbReference>
<feature type="compositionally biased region" description="Low complexity" evidence="10">
    <location>
        <begin position="706"/>
        <end position="721"/>
    </location>
</feature>
<dbReference type="AlphaFoldDB" id="A0A443SCU8"/>
<dbReference type="GO" id="GO:0016323">
    <property type="term" value="C:basolateral plasma membrane"/>
    <property type="evidence" value="ECO:0007669"/>
    <property type="project" value="UniProtKB-SubCell"/>
</dbReference>
<evidence type="ECO:0000256" key="8">
    <source>
        <dbReference type="PROSITE-ProRule" id="PRU00703"/>
    </source>
</evidence>
<evidence type="ECO:0000256" key="4">
    <source>
        <dbReference type="ARBA" id="ARBA00022737"/>
    </source>
</evidence>
<evidence type="ECO:0000256" key="9">
    <source>
        <dbReference type="PROSITE-ProRule" id="PRU01193"/>
    </source>
</evidence>
<keyword evidence="15" id="KW-1185">Reference proteome</keyword>
<dbReference type="InterPro" id="IPR000644">
    <property type="entry name" value="CBS_dom"/>
</dbReference>
<keyword evidence="5 9" id="KW-1133">Transmembrane helix</keyword>
<name>A0A443SCU8_9ACAR</name>
<dbReference type="InterPro" id="IPR045095">
    <property type="entry name" value="ACDP"/>
</dbReference>
<comment type="similarity">
    <text evidence="2">Belongs to the ACDP family.</text>
</comment>
<dbReference type="Pfam" id="PF01595">
    <property type="entry name" value="CNNM"/>
    <property type="match status" value="1"/>
</dbReference>
<evidence type="ECO:0000313" key="14">
    <source>
        <dbReference type="EMBL" id="RWS25255.1"/>
    </source>
</evidence>